<comment type="caution">
    <text evidence="15">The sequence shown here is derived from an EMBL/GenBank/DDBJ whole genome shotgun (WGS) entry which is preliminary data.</text>
</comment>
<evidence type="ECO:0000256" key="2">
    <source>
        <dbReference type="ARBA" id="ARBA00004496"/>
    </source>
</evidence>
<feature type="region of interest" description="Disordered" evidence="13">
    <location>
        <begin position="579"/>
        <end position="603"/>
    </location>
</feature>
<protein>
    <recommendedName>
        <fullName evidence="11">Forkhead box protein O</fullName>
    </recommendedName>
</protein>
<dbReference type="InterPro" id="IPR036388">
    <property type="entry name" value="WH-like_DNA-bd_sf"/>
</dbReference>
<dbReference type="Gene3D" id="1.10.10.10">
    <property type="entry name" value="Winged helix-like DNA-binding domain superfamily/Winged helix DNA-binding domain"/>
    <property type="match status" value="1"/>
</dbReference>
<keyword evidence="5" id="KW-0597">Phosphoprotein</keyword>
<feature type="region of interest" description="Disordered" evidence="13">
    <location>
        <begin position="384"/>
        <end position="491"/>
    </location>
</feature>
<feature type="compositionally biased region" description="Polar residues" evidence="13">
    <location>
        <begin position="392"/>
        <end position="406"/>
    </location>
</feature>
<evidence type="ECO:0000313" key="15">
    <source>
        <dbReference type="EMBL" id="KAK6215619.1"/>
    </source>
</evidence>
<keyword evidence="16" id="KW-1185">Reference proteome</keyword>
<keyword evidence="9" id="KW-0804">Transcription</keyword>
<comment type="subcellular location">
    <subcellularLocation>
        <location evidence="2">Cytoplasm</location>
    </subcellularLocation>
    <subcellularLocation>
        <location evidence="1 12">Nucleus</location>
    </subcellularLocation>
</comment>
<evidence type="ECO:0000313" key="16">
    <source>
        <dbReference type="Proteomes" id="UP001327957"/>
    </source>
</evidence>
<dbReference type="InterPro" id="IPR001766">
    <property type="entry name" value="Fork_head_dom"/>
</dbReference>
<feature type="region of interest" description="Disordered" evidence="13">
    <location>
        <begin position="148"/>
        <end position="168"/>
    </location>
</feature>
<dbReference type="GO" id="GO:0005634">
    <property type="term" value="C:nucleus"/>
    <property type="evidence" value="ECO:0007669"/>
    <property type="project" value="UniProtKB-SubCell"/>
</dbReference>
<sequence length="634" mass="68803">MTTSTSQPGQIMPGGDMDRQHHHIISTTQAPPLAIRTDVMENYNIMTPEQHHHHQQQQQQHQHQHHQHQRQFPVQDPQQQNYYQLSAVSQQYHSPSMNQTAWSSPQSMSADDFDSRNANNVNYSYRGQAVSAAAASYNPSVLSPRTWPAAIQTSPPTTSSAAQFDLPLRSQEPVYDGLSNSMSMSPEELHGADLQVHLHYDNGAFHPQGFDGRHLESERFQYESSPATDAPGSPYTGSPASFHADFSAEPDVIPPPPLATNTTTGTSTITPPTSTPRASAASKESAGGEEPYAKLIHRALLHAPDHSMTLQELYKWFRDNTDKPHKTEGTGWQNSIRHNLSMNEAFKRRLQAIFPNMNGNGTGTEKRVSEWYLNPQYIKDIRPTTHFRDGNRSSSRALFSRRNTASGGAGVGAGGGGGGGGMGGAGSNRRNSPPRSSTVTHYQNPDYPNRSMPGRAISGRRGGRATTSARNARRQRSQTGSLSPVIGGPTNTSAAATAAAAAAAAAVAQQQQHLQQHYTYSAAQIQGYQTRAGEMRRRSQRAEQQHHLTNPIMGSGVGPMAPATLASNNTSAPVAFMGGANGAQGVTPQPYQLQQQQQQQQQQQHFGLADVSGVYNPSPPADDVIYGWGSDAQM</sequence>
<dbReference type="AlphaFoldDB" id="A0AAV9T8Y3"/>
<feature type="domain" description="Fork-head" evidence="14">
    <location>
        <begin position="292"/>
        <end position="392"/>
    </location>
</feature>
<proteinExistence type="predicted"/>
<gene>
    <name evidence="15" type="ORF">QIS74_08638</name>
</gene>
<dbReference type="InterPro" id="IPR030456">
    <property type="entry name" value="TF_fork_head_CS_2"/>
</dbReference>
<dbReference type="EMBL" id="JASAOK010000043">
    <property type="protein sequence ID" value="KAK6215619.1"/>
    <property type="molecule type" value="Genomic_DNA"/>
</dbReference>
<feature type="region of interest" description="Disordered" evidence="13">
    <location>
        <begin position="219"/>
        <end position="289"/>
    </location>
</feature>
<accession>A0AAV9T8Y3</accession>
<feature type="compositionally biased region" description="Low complexity" evidence="13">
    <location>
        <begin position="592"/>
        <end position="603"/>
    </location>
</feature>
<reference evidence="15 16" key="1">
    <citation type="submission" date="2023-04" db="EMBL/GenBank/DDBJ databases">
        <title>Colletotrichum tabacum stain YC1 causing leaf anthracnose on Nicotiana tabacum(L.) cv.</title>
        <authorList>
            <person name="Ji Z."/>
            <person name="Wang M."/>
            <person name="Zhang J."/>
            <person name="Wang N."/>
            <person name="Zhou Z."/>
        </authorList>
    </citation>
    <scope>NUCLEOTIDE SEQUENCE [LARGE SCALE GENOMIC DNA]</scope>
    <source>
        <strain evidence="15 16">YC1</strain>
    </source>
</reference>
<feature type="DNA-binding region" description="Fork-head" evidence="12">
    <location>
        <begin position="292"/>
        <end position="392"/>
    </location>
</feature>
<evidence type="ECO:0000256" key="4">
    <source>
        <dbReference type="ARBA" id="ARBA00022490"/>
    </source>
</evidence>
<dbReference type="PANTHER" id="PTHR45767">
    <property type="entry name" value="FORKHEAD BOX PROTEIN O"/>
    <property type="match status" value="1"/>
</dbReference>
<feature type="compositionally biased region" description="Low complexity" evidence="13">
    <location>
        <begin position="259"/>
        <end position="289"/>
    </location>
</feature>
<evidence type="ECO:0000256" key="5">
    <source>
        <dbReference type="ARBA" id="ARBA00022553"/>
    </source>
</evidence>
<keyword evidence="4" id="KW-0963">Cytoplasm</keyword>
<evidence type="ECO:0000256" key="11">
    <source>
        <dbReference type="ARBA" id="ARBA00039893"/>
    </source>
</evidence>
<keyword evidence="10 12" id="KW-0539">Nucleus</keyword>
<feature type="compositionally biased region" description="Polar residues" evidence="13">
    <location>
        <begin position="151"/>
        <end position="162"/>
    </location>
</feature>
<evidence type="ECO:0000256" key="3">
    <source>
        <dbReference type="ARBA" id="ARBA00022473"/>
    </source>
</evidence>
<evidence type="ECO:0000256" key="7">
    <source>
        <dbReference type="ARBA" id="ARBA00023015"/>
    </source>
</evidence>
<evidence type="ECO:0000256" key="12">
    <source>
        <dbReference type="PROSITE-ProRule" id="PRU00089"/>
    </source>
</evidence>
<dbReference type="PROSITE" id="PS50039">
    <property type="entry name" value="FORK_HEAD_3"/>
    <property type="match status" value="1"/>
</dbReference>
<keyword evidence="3" id="KW-0217">Developmental protein</keyword>
<dbReference type="SMART" id="SM00339">
    <property type="entry name" value="FH"/>
    <property type="match status" value="1"/>
</dbReference>
<keyword evidence="6" id="KW-0341">Growth regulation</keyword>
<feature type="compositionally biased region" description="Gly residues" evidence="13">
    <location>
        <begin position="407"/>
        <end position="426"/>
    </location>
</feature>
<dbReference type="GO" id="GO:0000981">
    <property type="term" value="F:DNA-binding transcription factor activity, RNA polymerase II-specific"/>
    <property type="evidence" value="ECO:0007669"/>
    <property type="project" value="TreeGrafter"/>
</dbReference>
<dbReference type="Pfam" id="PF00250">
    <property type="entry name" value="Forkhead"/>
    <property type="match status" value="1"/>
</dbReference>
<name>A0AAV9T8Y3_9PEZI</name>
<feature type="region of interest" description="Disordered" evidence="13">
    <location>
        <begin position="49"/>
        <end position="74"/>
    </location>
</feature>
<evidence type="ECO:0000256" key="8">
    <source>
        <dbReference type="ARBA" id="ARBA00023125"/>
    </source>
</evidence>
<evidence type="ECO:0000256" key="10">
    <source>
        <dbReference type="ARBA" id="ARBA00023242"/>
    </source>
</evidence>
<dbReference type="Proteomes" id="UP001327957">
    <property type="component" value="Unassembled WGS sequence"/>
</dbReference>
<keyword evidence="7" id="KW-0805">Transcription regulation</keyword>
<organism evidence="15 16">
    <name type="scientific">Colletotrichum tabaci</name>
    <dbReference type="NCBI Taxonomy" id="1209068"/>
    <lineage>
        <taxon>Eukaryota</taxon>
        <taxon>Fungi</taxon>
        <taxon>Dikarya</taxon>
        <taxon>Ascomycota</taxon>
        <taxon>Pezizomycotina</taxon>
        <taxon>Sordariomycetes</taxon>
        <taxon>Hypocreomycetidae</taxon>
        <taxon>Glomerellales</taxon>
        <taxon>Glomerellaceae</taxon>
        <taxon>Colletotrichum</taxon>
        <taxon>Colletotrichum destructivum species complex</taxon>
    </lineage>
</organism>
<feature type="region of interest" description="Disordered" evidence="13">
    <location>
        <begin position="96"/>
        <end position="115"/>
    </location>
</feature>
<dbReference type="SUPFAM" id="SSF46785">
    <property type="entry name" value="Winged helix' DNA-binding domain"/>
    <property type="match status" value="1"/>
</dbReference>
<feature type="compositionally biased region" description="Polar residues" evidence="13">
    <location>
        <begin position="96"/>
        <end position="109"/>
    </location>
</feature>
<evidence type="ECO:0000256" key="6">
    <source>
        <dbReference type="ARBA" id="ARBA00022604"/>
    </source>
</evidence>
<evidence type="ECO:0000256" key="13">
    <source>
        <dbReference type="SAM" id="MobiDB-lite"/>
    </source>
</evidence>
<feature type="compositionally biased region" description="Low complexity" evidence="13">
    <location>
        <begin position="427"/>
        <end position="437"/>
    </location>
</feature>
<keyword evidence="8 12" id="KW-0238">DNA-binding</keyword>
<dbReference type="GO" id="GO:0000978">
    <property type="term" value="F:RNA polymerase II cis-regulatory region sequence-specific DNA binding"/>
    <property type="evidence" value="ECO:0007669"/>
    <property type="project" value="TreeGrafter"/>
</dbReference>
<dbReference type="InterPro" id="IPR036390">
    <property type="entry name" value="WH_DNA-bd_sf"/>
</dbReference>
<evidence type="ECO:0000256" key="1">
    <source>
        <dbReference type="ARBA" id="ARBA00004123"/>
    </source>
</evidence>
<dbReference type="PROSITE" id="PS00658">
    <property type="entry name" value="FORK_HEAD_2"/>
    <property type="match status" value="1"/>
</dbReference>
<feature type="compositionally biased region" description="Low complexity" evidence="13">
    <location>
        <begin position="454"/>
        <end position="470"/>
    </location>
</feature>
<dbReference type="GO" id="GO:0005737">
    <property type="term" value="C:cytoplasm"/>
    <property type="evidence" value="ECO:0007669"/>
    <property type="project" value="UniProtKB-SubCell"/>
</dbReference>
<evidence type="ECO:0000256" key="9">
    <source>
        <dbReference type="ARBA" id="ARBA00023163"/>
    </source>
</evidence>
<dbReference type="PANTHER" id="PTHR45767:SF2">
    <property type="entry name" value="FORKHEAD BOX PROTEIN O"/>
    <property type="match status" value="1"/>
</dbReference>
<evidence type="ECO:0000259" key="14">
    <source>
        <dbReference type="PROSITE" id="PS50039"/>
    </source>
</evidence>